<dbReference type="RefSeq" id="WP_212522410.1">
    <property type="nucleotide sequence ID" value="NZ_JAGSOH010000209.1"/>
</dbReference>
<accession>A0A941IMP6</accession>
<keyword evidence="2" id="KW-1185">Reference proteome</keyword>
<dbReference type="EMBL" id="JAGSOH010000209">
    <property type="protein sequence ID" value="MBR7831297.1"/>
    <property type="molecule type" value="Genomic_DNA"/>
</dbReference>
<evidence type="ECO:0000313" key="1">
    <source>
        <dbReference type="EMBL" id="MBR7831297.1"/>
    </source>
</evidence>
<dbReference type="Proteomes" id="UP000676325">
    <property type="component" value="Unassembled WGS sequence"/>
</dbReference>
<comment type="caution">
    <text evidence="1">The sequence shown here is derived from an EMBL/GenBank/DDBJ whole genome shotgun (WGS) entry which is preliminary data.</text>
</comment>
<reference evidence="1" key="1">
    <citation type="submission" date="2021-04" db="EMBL/GenBank/DDBJ databases">
        <title>Genome based classification of Actinospica acidithermotolerans sp. nov., an actinobacterium isolated from an Indonesian hot spring.</title>
        <authorList>
            <person name="Kusuma A.B."/>
            <person name="Putra K.E."/>
            <person name="Nafisah S."/>
            <person name="Loh J."/>
            <person name="Nouioui I."/>
            <person name="Goodfellow M."/>
        </authorList>
    </citation>
    <scope>NUCLEOTIDE SEQUENCE</scope>
    <source>
        <strain evidence="1">MGRD01-02</strain>
    </source>
</reference>
<gene>
    <name evidence="1" type="ORF">KDK95_33645</name>
</gene>
<evidence type="ECO:0000313" key="2">
    <source>
        <dbReference type="Proteomes" id="UP000676325"/>
    </source>
</evidence>
<dbReference type="AlphaFoldDB" id="A0A941IMP6"/>
<name>A0A941IMP6_9ACTN</name>
<sequence length="100" mass="10613">MAVDVELSRAVTVSVRAPGYPRSAELVAAFGASAAAELAVRVKGLVGEMFGLPQPWLGRAEPMELSEVGSVIGAAMSARHPELSREAVSSLANYYTYCWK</sequence>
<proteinExistence type="predicted"/>
<protein>
    <submittedName>
        <fullName evidence="1">Uncharacterized protein</fullName>
    </submittedName>
</protein>
<organism evidence="1 2">
    <name type="scientific">Actinospica acidithermotolerans</name>
    <dbReference type="NCBI Taxonomy" id="2828514"/>
    <lineage>
        <taxon>Bacteria</taxon>
        <taxon>Bacillati</taxon>
        <taxon>Actinomycetota</taxon>
        <taxon>Actinomycetes</taxon>
        <taxon>Catenulisporales</taxon>
        <taxon>Actinospicaceae</taxon>
        <taxon>Actinospica</taxon>
    </lineage>
</organism>